<dbReference type="AlphaFoldDB" id="X1T4K4"/>
<gene>
    <name evidence="1" type="ORF">S12H4_29801</name>
</gene>
<dbReference type="EMBL" id="BARW01017221">
    <property type="protein sequence ID" value="GAJ00169.1"/>
    <property type="molecule type" value="Genomic_DNA"/>
</dbReference>
<protein>
    <submittedName>
        <fullName evidence="1">Uncharacterized protein</fullName>
    </submittedName>
</protein>
<sequence>PFLLVKIMKLELSLNNSSIYLGDKINVRSKFNFDEDSSILWSGIRF</sequence>
<comment type="caution">
    <text evidence="1">The sequence shown here is derived from an EMBL/GenBank/DDBJ whole genome shotgun (WGS) entry which is preliminary data.</text>
</comment>
<evidence type="ECO:0000313" key="1">
    <source>
        <dbReference type="EMBL" id="GAJ00169.1"/>
    </source>
</evidence>
<accession>X1T4K4</accession>
<feature type="non-terminal residue" evidence="1">
    <location>
        <position position="1"/>
    </location>
</feature>
<name>X1T4K4_9ZZZZ</name>
<reference evidence="1" key="1">
    <citation type="journal article" date="2014" name="Front. Microbiol.">
        <title>High frequency of phylogenetically diverse reductive dehalogenase-homologous genes in deep subseafloor sedimentary metagenomes.</title>
        <authorList>
            <person name="Kawai M."/>
            <person name="Futagami T."/>
            <person name="Toyoda A."/>
            <person name="Takaki Y."/>
            <person name="Nishi S."/>
            <person name="Hori S."/>
            <person name="Arai W."/>
            <person name="Tsubouchi T."/>
            <person name="Morono Y."/>
            <person name="Uchiyama I."/>
            <person name="Ito T."/>
            <person name="Fujiyama A."/>
            <person name="Inagaki F."/>
            <person name="Takami H."/>
        </authorList>
    </citation>
    <scope>NUCLEOTIDE SEQUENCE</scope>
    <source>
        <strain evidence="1">Expedition CK06-06</strain>
    </source>
</reference>
<proteinExistence type="predicted"/>
<organism evidence="1">
    <name type="scientific">marine sediment metagenome</name>
    <dbReference type="NCBI Taxonomy" id="412755"/>
    <lineage>
        <taxon>unclassified sequences</taxon>
        <taxon>metagenomes</taxon>
        <taxon>ecological metagenomes</taxon>
    </lineage>
</organism>